<dbReference type="PANTHER" id="PTHR15157">
    <property type="entry name" value="UV RADIATION RESISTANCE-ASSOCIATED GENE PROTEIN"/>
    <property type="match status" value="1"/>
</dbReference>
<feature type="region of interest" description="Disordered" evidence="5">
    <location>
        <begin position="498"/>
        <end position="521"/>
    </location>
</feature>
<feature type="compositionally biased region" description="Polar residues" evidence="5">
    <location>
        <begin position="417"/>
        <end position="431"/>
    </location>
</feature>
<feature type="compositionally biased region" description="Low complexity" evidence="5">
    <location>
        <begin position="869"/>
        <end position="881"/>
    </location>
</feature>
<dbReference type="OrthoDB" id="72772at2759"/>
<proteinExistence type="inferred from homology"/>
<feature type="compositionally biased region" description="Low complexity" evidence="5">
    <location>
        <begin position="275"/>
        <end position="286"/>
    </location>
</feature>
<feature type="compositionally biased region" description="Low complexity" evidence="5">
    <location>
        <begin position="991"/>
        <end position="1000"/>
    </location>
</feature>
<accession>A0A4Q9MIA2</accession>
<dbReference type="AlphaFoldDB" id="A0A4Q9MIA2"/>
<gene>
    <name evidence="6" type="ORF">BD311DRAFT_789844</name>
</gene>
<dbReference type="EMBL" id="ML143447">
    <property type="protein sequence ID" value="TBU26368.1"/>
    <property type="molecule type" value="Genomic_DNA"/>
</dbReference>
<sequence length="1081" mass="115859">MPTPKLSSWNGSNDEVAAYPASTLSRRIRHITSIQVRNLTPFPVRDALASALTKPSAQPQFTPHGRLSDDLDVTVGRKRGRRVSTASSIHSVPRSEEDGVSGSLNYSGEPTLRRRTSSRASIPTSTSVGSSSPKITRQSSNIGSTSSVRPARRARALSIASTHSHQAASSVSALSGDLGTSSSAFFPGLLRDTSQKSLEKILQSRLVETFVTVTLLSNDSDTDHGRAGTPSGERAQLPSPSPSRPNSPSRLGKNKTPMKSSSSAKTMPRRGTVGSSNPSATARSPATPTPYSPSPSSPSVKSVFSTHGKSASVSLLNSKTPKSPTTPPPHKAPFPAALSTTYSTPGSLEVSQSSLQAVTLSAAQDEALPVPDYISPIHWPSTNPVFQLSRHEFAPGTSLSGTKMRVDIWGRMDQEGGSTFRASDSIQSGRSADTKGKGKEKQVDGFNRTQWKVLESWEVVLDQLKPLPQDLAANPSHLPSNTLLISLSSGETLYLPTRSLQSHSPSRAPSPNAGYNSDPETEVHKMRGTAGEMGLRTPRLDGSLDDIPASPTISELDGTSTTHFRRKRAVKSANWQDLLKLINLQSVILDTQQSLNEVVRQIDRAVVHNEARILAREASEREAWVHDLNEERSKVDRDAEELRKRITARREDLRRRRAILKEAHRLHEADLKEGGRTEDIIAEERARLSSLRNLLPIMRSNLISIVSFIYPIDLVSPPDLLFSILNVPLPIPVAATDPAPPLSLPASKDVTEDSVATALGFAAQLVQLLAAYMGHRLLYPVTCVGSRSMIKDGISAMVGPRNFPLFSKGVDTYRFEYGVFLLNKDIEMLMSERNLRALDMRHTLPNLKNLLLTLTDNEQRSIPGHRVASSSVSISSLQSESAVPAKSSLSSEPTSGTDAGEGASADKHAPSGPSEDGTTASRSSTPPASGTTTPTKSTPIPRKSRAYFDLAPFTGFLTLRGRSTASQKPSVKAVAETPDSEAQASLDTADADGSAAQGEAADGDGEVGDDEDDRRTIRGVGPAEMDDEEEVVEGKVIAEPYCEPSRGHAPKAKPNAKGGVANGREKVVDDPVVQSPSLVLS</sequence>
<feature type="region of interest" description="Disordered" evidence="5">
    <location>
        <begin position="864"/>
        <end position="944"/>
    </location>
</feature>
<feature type="compositionally biased region" description="Acidic residues" evidence="5">
    <location>
        <begin position="1001"/>
        <end position="1012"/>
    </location>
</feature>
<reference evidence="6" key="1">
    <citation type="submission" date="2019-01" db="EMBL/GenBank/DDBJ databases">
        <title>Draft genome sequences of three monokaryotic isolates of the white-rot basidiomycete fungus Dichomitus squalens.</title>
        <authorList>
            <consortium name="DOE Joint Genome Institute"/>
            <person name="Lopez S.C."/>
            <person name="Andreopoulos B."/>
            <person name="Pangilinan J."/>
            <person name="Lipzen A."/>
            <person name="Riley R."/>
            <person name="Ahrendt S."/>
            <person name="Ng V."/>
            <person name="Barry K."/>
            <person name="Daum C."/>
            <person name="Grigoriev I.V."/>
            <person name="Hilden K.S."/>
            <person name="Makela M.R."/>
            <person name="de Vries R.P."/>
        </authorList>
    </citation>
    <scope>NUCLEOTIDE SEQUENCE [LARGE SCALE GENOMIC DNA]</scope>
    <source>
        <strain evidence="6">OM18370.1</strain>
    </source>
</reference>
<evidence type="ECO:0000256" key="4">
    <source>
        <dbReference type="SAM" id="Coils"/>
    </source>
</evidence>
<evidence type="ECO:0000256" key="5">
    <source>
        <dbReference type="SAM" id="MobiDB-lite"/>
    </source>
</evidence>
<feature type="compositionally biased region" description="Pro residues" evidence="5">
    <location>
        <begin position="287"/>
        <end position="296"/>
    </location>
</feature>
<feature type="compositionally biased region" description="Polar residues" evidence="5">
    <location>
        <begin position="300"/>
        <end position="318"/>
    </location>
</feature>
<organism evidence="6">
    <name type="scientific">Dichomitus squalens</name>
    <dbReference type="NCBI Taxonomy" id="114155"/>
    <lineage>
        <taxon>Eukaryota</taxon>
        <taxon>Fungi</taxon>
        <taxon>Dikarya</taxon>
        <taxon>Basidiomycota</taxon>
        <taxon>Agaricomycotina</taxon>
        <taxon>Agaricomycetes</taxon>
        <taxon>Polyporales</taxon>
        <taxon>Polyporaceae</taxon>
        <taxon>Dichomitus</taxon>
    </lineage>
</organism>
<protein>
    <recommendedName>
        <fullName evidence="2">Autophagy-related protein 14</fullName>
    </recommendedName>
</protein>
<evidence type="ECO:0000256" key="3">
    <source>
        <dbReference type="ARBA" id="ARBA00023054"/>
    </source>
</evidence>
<feature type="compositionally biased region" description="Polar residues" evidence="5">
    <location>
        <begin position="338"/>
        <end position="347"/>
    </location>
</feature>
<feature type="region of interest" description="Disordered" evidence="5">
    <location>
        <begin position="961"/>
        <end position="1081"/>
    </location>
</feature>
<dbReference type="Pfam" id="PF10186">
    <property type="entry name" value="ATG14"/>
    <property type="match status" value="1"/>
</dbReference>
<dbReference type="GO" id="GO:0035493">
    <property type="term" value="P:SNARE complex assembly"/>
    <property type="evidence" value="ECO:0007669"/>
    <property type="project" value="TreeGrafter"/>
</dbReference>
<dbReference type="PANTHER" id="PTHR15157:SF5">
    <property type="entry name" value="UV RADIATION RESISTANCE-ASSOCIATED GENE PROTEIN"/>
    <property type="match status" value="1"/>
</dbReference>
<feature type="compositionally biased region" description="Basic and acidic residues" evidence="5">
    <location>
        <begin position="432"/>
        <end position="443"/>
    </location>
</feature>
<feature type="coiled-coil region" evidence="4">
    <location>
        <begin position="625"/>
        <end position="670"/>
    </location>
</feature>
<evidence type="ECO:0000256" key="1">
    <source>
        <dbReference type="ARBA" id="ARBA00009574"/>
    </source>
</evidence>
<feature type="compositionally biased region" description="Polar residues" evidence="5">
    <location>
        <begin position="498"/>
        <end position="515"/>
    </location>
</feature>
<name>A0A4Q9MIA2_9APHY</name>
<feature type="region of interest" description="Disordered" evidence="5">
    <location>
        <begin position="218"/>
        <end position="347"/>
    </location>
</feature>
<evidence type="ECO:0000313" key="6">
    <source>
        <dbReference type="EMBL" id="TBU26368.1"/>
    </source>
</evidence>
<dbReference type="GO" id="GO:0032991">
    <property type="term" value="C:protein-containing complex"/>
    <property type="evidence" value="ECO:0007669"/>
    <property type="project" value="UniProtKB-ARBA"/>
</dbReference>
<dbReference type="GO" id="GO:0005768">
    <property type="term" value="C:endosome"/>
    <property type="evidence" value="ECO:0007669"/>
    <property type="project" value="TreeGrafter"/>
</dbReference>
<evidence type="ECO:0000256" key="2">
    <source>
        <dbReference type="ARBA" id="ARBA00013807"/>
    </source>
</evidence>
<feature type="region of interest" description="Disordered" evidence="5">
    <location>
        <begin position="54"/>
        <end position="167"/>
    </location>
</feature>
<feature type="compositionally biased region" description="Polar residues" evidence="5">
    <location>
        <begin position="551"/>
        <end position="560"/>
    </location>
</feature>
<feature type="region of interest" description="Disordered" evidence="5">
    <location>
        <begin position="417"/>
        <end position="443"/>
    </location>
</feature>
<dbReference type="Proteomes" id="UP000292957">
    <property type="component" value="Unassembled WGS sequence"/>
</dbReference>
<dbReference type="GO" id="GO:0000323">
    <property type="term" value="C:lytic vacuole"/>
    <property type="evidence" value="ECO:0007669"/>
    <property type="project" value="TreeGrafter"/>
</dbReference>
<keyword evidence="3 4" id="KW-0175">Coiled coil</keyword>
<feature type="region of interest" description="Disordered" evidence="5">
    <location>
        <begin position="533"/>
        <end position="560"/>
    </location>
</feature>
<feature type="compositionally biased region" description="Low complexity" evidence="5">
    <location>
        <begin position="917"/>
        <end position="941"/>
    </location>
</feature>
<feature type="compositionally biased region" description="Polar residues" evidence="5">
    <location>
        <begin position="887"/>
        <end position="897"/>
    </location>
</feature>
<comment type="similarity">
    <text evidence="1">Belongs to the ATG14 family.</text>
</comment>
<dbReference type="GO" id="GO:0000149">
    <property type="term" value="F:SNARE binding"/>
    <property type="evidence" value="ECO:0007669"/>
    <property type="project" value="TreeGrafter"/>
</dbReference>
<dbReference type="InterPro" id="IPR018791">
    <property type="entry name" value="UV_resistance/autophagy_Atg14"/>
</dbReference>
<feature type="compositionally biased region" description="Low complexity" evidence="5">
    <location>
        <begin position="121"/>
        <end position="136"/>
    </location>
</feature>
<feature type="compositionally biased region" description="Polar residues" evidence="5">
    <location>
        <begin position="137"/>
        <end position="148"/>
    </location>
</feature>